<evidence type="ECO:0000313" key="2">
    <source>
        <dbReference type="Proteomes" id="UP001174691"/>
    </source>
</evidence>
<dbReference type="AlphaFoldDB" id="A0AA38VGY1"/>
<name>A0AA38VGY1_9PEZI</name>
<organism evidence="1 2">
    <name type="scientific">Coniochaeta hoffmannii</name>
    <dbReference type="NCBI Taxonomy" id="91930"/>
    <lineage>
        <taxon>Eukaryota</taxon>
        <taxon>Fungi</taxon>
        <taxon>Dikarya</taxon>
        <taxon>Ascomycota</taxon>
        <taxon>Pezizomycotina</taxon>
        <taxon>Sordariomycetes</taxon>
        <taxon>Sordariomycetidae</taxon>
        <taxon>Coniochaetales</taxon>
        <taxon>Coniochaetaceae</taxon>
        <taxon>Coniochaeta</taxon>
    </lineage>
</organism>
<comment type="caution">
    <text evidence="1">The sequence shown here is derived from an EMBL/GenBank/DDBJ whole genome shotgun (WGS) entry which is preliminary data.</text>
</comment>
<sequence>MANATCPGGTSIPSIESLPIPQDINVMVVPGSNTSYPPMTTCCQPNKVEVVNDCWLWCQIPQSYFDHDGASQQDVQDATSSCLRVNGQNATGPKITGWQFNASARAGMWTVKEMGVLVLALSGLTYVL</sequence>
<dbReference type="Proteomes" id="UP001174691">
    <property type="component" value="Unassembled WGS sequence"/>
</dbReference>
<reference evidence="1" key="1">
    <citation type="submission" date="2022-07" db="EMBL/GenBank/DDBJ databases">
        <title>Fungi with potential for degradation of polypropylene.</title>
        <authorList>
            <person name="Gostincar C."/>
        </authorList>
    </citation>
    <scope>NUCLEOTIDE SEQUENCE</scope>
    <source>
        <strain evidence="1">EXF-13287</strain>
    </source>
</reference>
<proteinExistence type="predicted"/>
<protein>
    <submittedName>
        <fullName evidence="1">Uncharacterized protein</fullName>
    </submittedName>
</protein>
<keyword evidence="2" id="KW-1185">Reference proteome</keyword>
<gene>
    <name evidence="1" type="ORF">NKR19_g5179</name>
</gene>
<accession>A0AA38VGY1</accession>
<evidence type="ECO:0000313" key="1">
    <source>
        <dbReference type="EMBL" id="KAJ9150589.1"/>
    </source>
</evidence>
<dbReference type="EMBL" id="JANBVN010000069">
    <property type="protein sequence ID" value="KAJ9150589.1"/>
    <property type="molecule type" value="Genomic_DNA"/>
</dbReference>